<evidence type="ECO:0000256" key="12">
    <source>
        <dbReference type="RuleBase" id="RU004424"/>
    </source>
</evidence>
<keyword evidence="4 12" id="KW-0716">Sensory transduction</keyword>
<keyword evidence="5 12" id="KW-0812">Transmembrane</keyword>
<feature type="transmembrane region" description="Helical" evidence="13">
    <location>
        <begin position="248"/>
        <end position="267"/>
    </location>
</feature>
<feature type="transmembrane region" description="Helical" evidence="13">
    <location>
        <begin position="273"/>
        <end position="297"/>
    </location>
</feature>
<dbReference type="GO" id="GO:0004930">
    <property type="term" value="F:G protein-coupled receptor activity"/>
    <property type="evidence" value="ECO:0007669"/>
    <property type="project" value="UniProtKB-KW"/>
</dbReference>
<evidence type="ECO:0000256" key="7">
    <source>
        <dbReference type="ARBA" id="ARBA00023040"/>
    </source>
</evidence>
<feature type="transmembrane region" description="Helical" evidence="13">
    <location>
        <begin position="141"/>
        <end position="162"/>
    </location>
</feature>
<comment type="subcellular location">
    <subcellularLocation>
        <location evidence="1 12">Membrane</location>
        <topology evidence="1 12">Multi-pass membrane protein</topology>
    </subcellularLocation>
</comment>
<dbReference type="Gene3D" id="1.20.1070.10">
    <property type="entry name" value="Rhodopsin 7-helix transmembrane proteins"/>
    <property type="match status" value="1"/>
</dbReference>
<evidence type="ECO:0000313" key="16">
    <source>
        <dbReference type="Proteomes" id="UP000694569"/>
    </source>
</evidence>
<feature type="transmembrane region" description="Helical" evidence="13">
    <location>
        <begin position="12"/>
        <end position="45"/>
    </location>
</feature>
<dbReference type="InterPro" id="IPR017452">
    <property type="entry name" value="GPCR_Rhodpsn_7TM"/>
</dbReference>
<dbReference type="Pfam" id="PF05296">
    <property type="entry name" value="TAS2R"/>
    <property type="match status" value="1"/>
</dbReference>
<evidence type="ECO:0000256" key="8">
    <source>
        <dbReference type="ARBA" id="ARBA00023136"/>
    </source>
</evidence>
<keyword evidence="3 12" id="KW-0919">Taste</keyword>
<accession>A0A8C5QTZ3</accession>
<dbReference type="PANTHER" id="PTHR11394">
    <property type="entry name" value="TASTE RECEPTOR TYPE 2"/>
    <property type="match status" value="1"/>
</dbReference>
<dbReference type="AlphaFoldDB" id="A0A8C5QTZ3"/>
<evidence type="ECO:0000256" key="11">
    <source>
        <dbReference type="RuleBase" id="RU004423"/>
    </source>
</evidence>
<feature type="domain" description="G-protein coupled receptors family 1 profile" evidence="14">
    <location>
        <begin position="35"/>
        <end position="257"/>
    </location>
</feature>
<organism evidence="15 16">
    <name type="scientific">Leptobrachium leishanense</name>
    <name type="common">Leishan spiny toad</name>
    <dbReference type="NCBI Taxonomy" id="445787"/>
    <lineage>
        <taxon>Eukaryota</taxon>
        <taxon>Metazoa</taxon>
        <taxon>Chordata</taxon>
        <taxon>Craniata</taxon>
        <taxon>Vertebrata</taxon>
        <taxon>Euteleostomi</taxon>
        <taxon>Amphibia</taxon>
        <taxon>Batrachia</taxon>
        <taxon>Anura</taxon>
        <taxon>Pelobatoidea</taxon>
        <taxon>Megophryidae</taxon>
        <taxon>Leptobrachium</taxon>
    </lineage>
</organism>
<keyword evidence="16" id="KW-1185">Reference proteome</keyword>
<evidence type="ECO:0000256" key="4">
    <source>
        <dbReference type="ARBA" id="ARBA00022606"/>
    </source>
</evidence>
<evidence type="ECO:0000256" key="10">
    <source>
        <dbReference type="ARBA" id="ARBA00023224"/>
    </source>
</evidence>
<dbReference type="Ensembl" id="ENSLLET00000044038.1">
    <property type="protein sequence ID" value="ENSLLEP00000042344.1"/>
    <property type="gene ID" value="ENSLLEG00000026908.1"/>
</dbReference>
<reference evidence="15" key="1">
    <citation type="submission" date="2025-08" db="UniProtKB">
        <authorList>
            <consortium name="Ensembl"/>
        </authorList>
    </citation>
    <scope>IDENTIFICATION</scope>
</reference>
<evidence type="ECO:0000256" key="2">
    <source>
        <dbReference type="ARBA" id="ARBA00007376"/>
    </source>
</evidence>
<evidence type="ECO:0000259" key="14">
    <source>
        <dbReference type="PROSITE" id="PS50262"/>
    </source>
</evidence>
<reference evidence="15" key="2">
    <citation type="submission" date="2025-09" db="UniProtKB">
        <authorList>
            <consortium name="Ensembl"/>
        </authorList>
    </citation>
    <scope>IDENTIFICATION</scope>
</reference>
<keyword evidence="9 12" id="KW-0675">Receptor</keyword>
<evidence type="ECO:0000256" key="5">
    <source>
        <dbReference type="ARBA" id="ARBA00022692"/>
    </source>
</evidence>
<keyword evidence="10 12" id="KW-0807">Transducer</keyword>
<dbReference type="PANTHER" id="PTHR11394:SF47">
    <property type="entry name" value="TASTE RECEPTOR TYPE 2 MEMBER 40"/>
    <property type="match status" value="1"/>
</dbReference>
<dbReference type="PROSITE" id="PS50262">
    <property type="entry name" value="G_PROTEIN_RECEP_F1_2"/>
    <property type="match status" value="1"/>
</dbReference>
<evidence type="ECO:0000256" key="6">
    <source>
        <dbReference type="ARBA" id="ARBA00022989"/>
    </source>
</evidence>
<evidence type="ECO:0000256" key="1">
    <source>
        <dbReference type="ARBA" id="ARBA00004141"/>
    </source>
</evidence>
<dbReference type="GeneTree" id="ENSGT01150000286961"/>
<comment type="similarity">
    <text evidence="2 11">Belongs to the G-protein coupled receptor T2R family.</text>
</comment>
<feature type="transmembrane region" description="Helical" evidence="13">
    <location>
        <begin position="57"/>
        <end position="76"/>
    </location>
</feature>
<keyword evidence="8 12" id="KW-0472">Membrane</keyword>
<keyword evidence="7 12" id="KW-0297">G-protein coupled receptor</keyword>
<sequence length="322" mass="35788">MLPVFLLISMRIMLPLFLLVSMAILGCTSFLGIVLNSMIVSVNYVQKEKGKSLGPSDLILVTLGISNITFQVVMTANDLMIILASDLYYSDGVCTTIKVLLFIPIFSSFWFTVCLCVYYCLQIVIFTHPFLMRLKMGIAKLVPCFLVTSFFVAVIISIPVFWSTYIDPISENFSSNHTLQLNAPKLSMTYLLPTSIIGSSVPLLLVAIANGLILKSLRSPSTVAEKAGNIQSTRTEARDRAARTVGSLLLLYTSFYISELLMFTSLFPPNSPGFCTIVCLHFCVICIIHATCCNWNLPYCFMFGIWIGLEGLEGESRWRRGP</sequence>
<protein>
    <recommendedName>
        <fullName evidence="12">Taste receptor type 2</fullName>
    </recommendedName>
</protein>
<dbReference type="OrthoDB" id="8876749at2759"/>
<feature type="transmembrane region" description="Helical" evidence="13">
    <location>
        <begin position="190"/>
        <end position="213"/>
    </location>
</feature>
<evidence type="ECO:0000256" key="9">
    <source>
        <dbReference type="ARBA" id="ARBA00023170"/>
    </source>
</evidence>
<evidence type="ECO:0000313" key="15">
    <source>
        <dbReference type="Ensembl" id="ENSLLEP00000042344.1"/>
    </source>
</evidence>
<dbReference type="Proteomes" id="UP000694569">
    <property type="component" value="Unplaced"/>
</dbReference>
<dbReference type="GO" id="GO:0033038">
    <property type="term" value="F:bitter taste receptor activity"/>
    <property type="evidence" value="ECO:0007669"/>
    <property type="project" value="InterPro"/>
</dbReference>
<feature type="transmembrane region" description="Helical" evidence="13">
    <location>
        <begin position="96"/>
        <end position="121"/>
    </location>
</feature>
<dbReference type="GO" id="GO:0016020">
    <property type="term" value="C:membrane"/>
    <property type="evidence" value="ECO:0007669"/>
    <property type="project" value="UniProtKB-SubCell"/>
</dbReference>
<name>A0A8C5QTZ3_9ANUR</name>
<dbReference type="InterPro" id="IPR007960">
    <property type="entry name" value="TAS2R"/>
</dbReference>
<evidence type="ECO:0000256" key="13">
    <source>
        <dbReference type="SAM" id="Phobius"/>
    </source>
</evidence>
<evidence type="ECO:0000256" key="3">
    <source>
        <dbReference type="ARBA" id="ARBA00022480"/>
    </source>
</evidence>
<proteinExistence type="inferred from homology"/>
<keyword evidence="6 13" id="KW-1133">Transmembrane helix</keyword>
<dbReference type="SUPFAM" id="SSF81321">
    <property type="entry name" value="Family A G protein-coupled receptor-like"/>
    <property type="match status" value="1"/>
</dbReference>